<sequence length="268" mass="28689">MTMTMTRVKGSWSPEEDATLSRLVAHHGARNWSAISAGIPGRSGKSCRLRWCNQLSPNVHHRPFSPAEDAAIVEAHARHGNKWATIARLLPGRTDNAIKNHWNSTLRRSAVNAQTHNIHTQPHSNHTQPCSLPPPHSPAPYVRHAQAVRGDSSGGSECGSEGRSRSEDEEPPTCLTLLPPGSEAKGVGPQGGYVRVEEASAMVGAAVKVAMAEALPMVMVPRGHGGDSGNGAFIGRDGRLMALIHGMIAEEVRSYLGGMLPISQQRKV</sequence>
<dbReference type="Proteomes" id="UP000017836">
    <property type="component" value="Unassembled WGS sequence"/>
</dbReference>
<dbReference type="PROSITE" id="PS50090">
    <property type="entry name" value="MYB_LIKE"/>
    <property type="match status" value="2"/>
</dbReference>
<dbReference type="OMA" id="GICLCCH"/>
<keyword evidence="6" id="KW-0539">Nucleus</keyword>
<dbReference type="EMBL" id="KI394011">
    <property type="protein sequence ID" value="ERN05322.1"/>
    <property type="molecule type" value="Genomic_DNA"/>
</dbReference>
<dbReference type="Gramene" id="ERN05322">
    <property type="protein sequence ID" value="ERN05322"/>
    <property type="gene ID" value="AMTR_s00007p00169630"/>
</dbReference>
<protein>
    <submittedName>
        <fullName evidence="10">Uncharacterized protein</fullName>
    </submittedName>
</protein>
<accession>W1P634</accession>
<dbReference type="InterPro" id="IPR050560">
    <property type="entry name" value="MYB_TF"/>
</dbReference>
<feature type="domain" description="HTH myb-type" evidence="9">
    <location>
        <begin position="56"/>
        <end position="110"/>
    </location>
</feature>
<evidence type="ECO:0000313" key="10">
    <source>
        <dbReference type="EMBL" id="ERN05322.1"/>
    </source>
</evidence>
<feature type="domain" description="HTH myb-type" evidence="9">
    <location>
        <begin position="4"/>
        <end position="55"/>
    </location>
</feature>
<dbReference type="GO" id="GO:0005634">
    <property type="term" value="C:nucleus"/>
    <property type="evidence" value="ECO:0000318"/>
    <property type="project" value="GO_Central"/>
</dbReference>
<evidence type="ECO:0000256" key="7">
    <source>
        <dbReference type="SAM" id="MobiDB-lite"/>
    </source>
</evidence>
<keyword evidence="2" id="KW-0677">Repeat</keyword>
<dbReference type="InterPro" id="IPR017930">
    <property type="entry name" value="Myb_dom"/>
</dbReference>
<proteinExistence type="predicted"/>
<evidence type="ECO:0000256" key="1">
    <source>
        <dbReference type="ARBA" id="ARBA00004123"/>
    </source>
</evidence>
<keyword evidence="4" id="KW-0238">DNA-binding</keyword>
<dbReference type="InterPro" id="IPR009057">
    <property type="entry name" value="Homeodomain-like_sf"/>
</dbReference>
<dbReference type="SMART" id="SM00717">
    <property type="entry name" value="SANT"/>
    <property type="match status" value="2"/>
</dbReference>
<evidence type="ECO:0000256" key="4">
    <source>
        <dbReference type="ARBA" id="ARBA00023125"/>
    </source>
</evidence>
<keyword evidence="11" id="KW-1185">Reference proteome</keyword>
<dbReference type="GO" id="GO:0000981">
    <property type="term" value="F:DNA-binding transcription factor activity, RNA polymerase II-specific"/>
    <property type="evidence" value="ECO:0000318"/>
    <property type="project" value="GO_Central"/>
</dbReference>
<dbReference type="InterPro" id="IPR001005">
    <property type="entry name" value="SANT/Myb"/>
</dbReference>
<keyword evidence="3" id="KW-0805">Transcription regulation</keyword>
<organism evidence="10 11">
    <name type="scientific">Amborella trichopoda</name>
    <dbReference type="NCBI Taxonomy" id="13333"/>
    <lineage>
        <taxon>Eukaryota</taxon>
        <taxon>Viridiplantae</taxon>
        <taxon>Streptophyta</taxon>
        <taxon>Embryophyta</taxon>
        <taxon>Tracheophyta</taxon>
        <taxon>Spermatophyta</taxon>
        <taxon>Magnoliopsida</taxon>
        <taxon>Amborellales</taxon>
        <taxon>Amborellaceae</taxon>
        <taxon>Amborella</taxon>
    </lineage>
</organism>
<dbReference type="PROSITE" id="PS51294">
    <property type="entry name" value="HTH_MYB"/>
    <property type="match status" value="2"/>
</dbReference>
<dbReference type="PANTHER" id="PTHR45614">
    <property type="entry name" value="MYB PROTEIN-RELATED"/>
    <property type="match status" value="1"/>
</dbReference>
<name>W1P634_AMBTC</name>
<dbReference type="eggNOG" id="KOG0048">
    <property type="taxonomic scope" value="Eukaryota"/>
</dbReference>
<dbReference type="Pfam" id="PF00249">
    <property type="entry name" value="Myb_DNA-binding"/>
    <property type="match status" value="2"/>
</dbReference>
<evidence type="ECO:0000256" key="2">
    <source>
        <dbReference type="ARBA" id="ARBA00022737"/>
    </source>
</evidence>
<dbReference type="CDD" id="cd00167">
    <property type="entry name" value="SANT"/>
    <property type="match status" value="2"/>
</dbReference>
<dbReference type="SUPFAM" id="SSF46689">
    <property type="entry name" value="Homeodomain-like"/>
    <property type="match status" value="1"/>
</dbReference>
<evidence type="ECO:0000256" key="3">
    <source>
        <dbReference type="ARBA" id="ARBA00023015"/>
    </source>
</evidence>
<evidence type="ECO:0000256" key="5">
    <source>
        <dbReference type="ARBA" id="ARBA00023163"/>
    </source>
</evidence>
<evidence type="ECO:0000259" key="9">
    <source>
        <dbReference type="PROSITE" id="PS51294"/>
    </source>
</evidence>
<comment type="subcellular location">
    <subcellularLocation>
        <location evidence="1">Nucleus</location>
    </subcellularLocation>
</comment>
<evidence type="ECO:0000256" key="6">
    <source>
        <dbReference type="ARBA" id="ARBA00023242"/>
    </source>
</evidence>
<feature type="compositionally biased region" description="Polar residues" evidence="7">
    <location>
        <begin position="119"/>
        <end position="128"/>
    </location>
</feature>
<dbReference type="GO" id="GO:0006355">
    <property type="term" value="P:regulation of DNA-templated transcription"/>
    <property type="evidence" value="ECO:0000318"/>
    <property type="project" value="GO_Central"/>
</dbReference>
<feature type="domain" description="Myb-like" evidence="8">
    <location>
        <begin position="56"/>
        <end position="106"/>
    </location>
</feature>
<dbReference type="AlphaFoldDB" id="W1P634"/>
<dbReference type="PANTHER" id="PTHR45614:SF82">
    <property type="entry name" value="OS01G0977300 PROTEIN"/>
    <property type="match status" value="1"/>
</dbReference>
<keyword evidence="5" id="KW-0804">Transcription</keyword>
<evidence type="ECO:0000313" key="11">
    <source>
        <dbReference type="Proteomes" id="UP000017836"/>
    </source>
</evidence>
<evidence type="ECO:0000259" key="8">
    <source>
        <dbReference type="PROSITE" id="PS50090"/>
    </source>
</evidence>
<dbReference type="GO" id="GO:0000978">
    <property type="term" value="F:RNA polymerase II cis-regulatory region sequence-specific DNA binding"/>
    <property type="evidence" value="ECO:0000318"/>
    <property type="project" value="GO_Central"/>
</dbReference>
<feature type="region of interest" description="Disordered" evidence="7">
    <location>
        <begin position="119"/>
        <end position="189"/>
    </location>
</feature>
<feature type="domain" description="Myb-like" evidence="8">
    <location>
        <begin position="4"/>
        <end position="55"/>
    </location>
</feature>
<gene>
    <name evidence="10" type="ORF">AMTR_s00007p00169630</name>
</gene>
<dbReference type="Gene3D" id="1.10.10.60">
    <property type="entry name" value="Homeodomain-like"/>
    <property type="match status" value="2"/>
</dbReference>
<reference evidence="11" key="1">
    <citation type="journal article" date="2013" name="Science">
        <title>The Amborella genome and the evolution of flowering plants.</title>
        <authorList>
            <consortium name="Amborella Genome Project"/>
        </authorList>
    </citation>
    <scope>NUCLEOTIDE SEQUENCE [LARGE SCALE GENOMIC DNA]</scope>
</reference>
<dbReference type="FunFam" id="1.10.10.60:FF:000060">
    <property type="entry name" value="MYB transcription factor"/>
    <property type="match status" value="1"/>
</dbReference>
<dbReference type="HOGENOM" id="CLU_028567_14_0_1"/>